<dbReference type="Proteomes" id="UP000004947">
    <property type="component" value="Unassembled WGS sequence"/>
</dbReference>
<evidence type="ECO:0000313" key="5">
    <source>
        <dbReference type="EMBL" id="EDM27891.1"/>
    </source>
</evidence>
<feature type="domain" description="HTH cro/C1-type" evidence="4">
    <location>
        <begin position="50"/>
        <end position="85"/>
    </location>
</feature>
<dbReference type="Gene3D" id="1.10.260.40">
    <property type="entry name" value="lambda repressor-like DNA-binding domains"/>
    <property type="match status" value="1"/>
</dbReference>
<name>A6DKJ3_9BACT</name>
<reference evidence="5 6" key="1">
    <citation type="journal article" date="2010" name="J. Bacteriol.">
        <title>Genome sequence of Lentisphaera araneosa HTCC2155T, the type species of the order Lentisphaerales in the phylum Lentisphaerae.</title>
        <authorList>
            <person name="Thrash J.C."/>
            <person name="Cho J.C."/>
            <person name="Vergin K.L."/>
            <person name="Morris R.M."/>
            <person name="Giovannoni S.J."/>
        </authorList>
    </citation>
    <scope>NUCLEOTIDE SEQUENCE [LARGE SCALE GENOMIC DNA]</scope>
    <source>
        <strain evidence="5 6">HTCC2155</strain>
    </source>
</reference>
<protein>
    <submittedName>
        <fullName evidence="5">Transcriptional regulator-like protein</fullName>
    </submittedName>
</protein>
<dbReference type="PROSITE" id="PS50943">
    <property type="entry name" value="HTH_CROC1"/>
    <property type="match status" value="1"/>
</dbReference>
<keyword evidence="3" id="KW-0804">Transcription</keyword>
<organism evidence="5 6">
    <name type="scientific">Lentisphaera araneosa HTCC2155</name>
    <dbReference type="NCBI Taxonomy" id="313628"/>
    <lineage>
        <taxon>Bacteria</taxon>
        <taxon>Pseudomonadati</taxon>
        <taxon>Lentisphaerota</taxon>
        <taxon>Lentisphaeria</taxon>
        <taxon>Lentisphaerales</taxon>
        <taxon>Lentisphaeraceae</taxon>
        <taxon>Lentisphaera</taxon>
    </lineage>
</organism>
<accession>A6DKJ3</accession>
<keyword evidence="6" id="KW-1185">Reference proteome</keyword>
<dbReference type="SMART" id="SM00530">
    <property type="entry name" value="HTH_XRE"/>
    <property type="match status" value="1"/>
</dbReference>
<evidence type="ECO:0000256" key="3">
    <source>
        <dbReference type="ARBA" id="ARBA00023163"/>
    </source>
</evidence>
<dbReference type="InterPro" id="IPR052359">
    <property type="entry name" value="HTH-type_reg/antitoxin"/>
</dbReference>
<dbReference type="CDD" id="cd00093">
    <property type="entry name" value="HTH_XRE"/>
    <property type="match status" value="1"/>
</dbReference>
<dbReference type="RefSeq" id="WP_007278405.1">
    <property type="nucleotide sequence ID" value="NZ_ABCK01000007.1"/>
</dbReference>
<dbReference type="eggNOG" id="COG2944">
    <property type="taxonomic scope" value="Bacteria"/>
</dbReference>
<dbReference type="InterPro" id="IPR010982">
    <property type="entry name" value="Lambda_DNA-bd_dom_sf"/>
</dbReference>
<dbReference type="STRING" id="313628.LNTAR_00780"/>
<dbReference type="EMBL" id="ABCK01000007">
    <property type="protein sequence ID" value="EDM27891.1"/>
    <property type="molecule type" value="Genomic_DNA"/>
</dbReference>
<sequence>MSRIAKEAMVETQALYDLGLVPQSDYEKMMKLTARDVKIPEPVKFTPSKIIQLRKSLRVSQQVFANVVGVTSGTVSKWERGESQPEKVACRFLKVLEKEGMEAIK</sequence>
<dbReference type="OrthoDB" id="9799384at2"/>
<evidence type="ECO:0000256" key="1">
    <source>
        <dbReference type="ARBA" id="ARBA00023015"/>
    </source>
</evidence>
<dbReference type="AlphaFoldDB" id="A6DKJ3"/>
<proteinExistence type="predicted"/>
<dbReference type="PANTHER" id="PTHR36511:SF3">
    <property type="entry name" value="ANTITOXIN HIGA-2"/>
    <property type="match status" value="1"/>
</dbReference>
<evidence type="ECO:0000259" key="4">
    <source>
        <dbReference type="PROSITE" id="PS50943"/>
    </source>
</evidence>
<gene>
    <name evidence="5" type="ORF">LNTAR_00780</name>
</gene>
<dbReference type="Pfam" id="PF01381">
    <property type="entry name" value="HTH_3"/>
    <property type="match status" value="1"/>
</dbReference>
<dbReference type="GO" id="GO:0003677">
    <property type="term" value="F:DNA binding"/>
    <property type="evidence" value="ECO:0007669"/>
    <property type="project" value="UniProtKB-KW"/>
</dbReference>
<keyword evidence="1" id="KW-0805">Transcription regulation</keyword>
<dbReference type="InterPro" id="IPR001387">
    <property type="entry name" value="Cro/C1-type_HTH"/>
</dbReference>
<dbReference type="PANTHER" id="PTHR36511">
    <property type="entry name" value="MERR FAMILY BACTERIAL REGULATORY PROTEIN"/>
    <property type="match status" value="1"/>
</dbReference>
<comment type="caution">
    <text evidence="5">The sequence shown here is derived from an EMBL/GenBank/DDBJ whole genome shotgun (WGS) entry which is preliminary data.</text>
</comment>
<evidence type="ECO:0000313" key="6">
    <source>
        <dbReference type="Proteomes" id="UP000004947"/>
    </source>
</evidence>
<keyword evidence="2" id="KW-0238">DNA-binding</keyword>
<evidence type="ECO:0000256" key="2">
    <source>
        <dbReference type="ARBA" id="ARBA00023125"/>
    </source>
</evidence>
<dbReference type="SUPFAM" id="SSF47413">
    <property type="entry name" value="lambda repressor-like DNA-binding domains"/>
    <property type="match status" value="1"/>
</dbReference>